<evidence type="ECO:0000313" key="1">
    <source>
        <dbReference type="EMBL" id="KAB2352307.1"/>
    </source>
</evidence>
<sequence>MSGLLDEVLTAHGGLERWRAVTAVTAHGRFGGLLRSRFPGNRMSSVTVRVDLAEQQAVFHGFPQQDQQAVFDRGDVRIETRDGQLIKARRSARAAFAGLSGLRRNLRWDALDAAYFAGYAWWNYLSTPMLLTRAGVTITEGDIWPEAGEHWRRLEVGFPPDLHTHSPHQTFHVDAAGLIRRHDYVAHPVGGWARAAHYCNDHRDFAGLVFPTRRRVVPRGLGGRTLAHPILVAIDIDHIEIET</sequence>
<name>A0A6H9YUM5_9ACTN</name>
<dbReference type="AlphaFoldDB" id="A0A6H9YUM5"/>
<organism evidence="1 2">
    <name type="scientific">Actinomadura rudentiformis</name>
    <dbReference type="NCBI Taxonomy" id="359158"/>
    <lineage>
        <taxon>Bacteria</taxon>
        <taxon>Bacillati</taxon>
        <taxon>Actinomycetota</taxon>
        <taxon>Actinomycetes</taxon>
        <taxon>Streptosporangiales</taxon>
        <taxon>Thermomonosporaceae</taxon>
        <taxon>Actinomadura</taxon>
    </lineage>
</organism>
<accession>A0A6H9YUM5</accession>
<proteinExistence type="predicted"/>
<dbReference type="Proteomes" id="UP000468735">
    <property type="component" value="Unassembled WGS sequence"/>
</dbReference>
<dbReference type="EMBL" id="WBMT01000001">
    <property type="protein sequence ID" value="KAB2352307.1"/>
    <property type="molecule type" value="Genomic_DNA"/>
</dbReference>
<dbReference type="OrthoDB" id="8746011at2"/>
<reference evidence="1 2" key="1">
    <citation type="submission" date="2019-09" db="EMBL/GenBank/DDBJ databases">
        <title>Actinomadura physcomitrii sp. nov., a novel actinomycete isolated from moss [Physcomitrium sphaericum (Ludw) Fuernr].</title>
        <authorList>
            <person name="Zhuang X."/>
            <person name="Liu C."/>
        </authorList>
    </citation>
    <scope>NUCLEOTIDE SEQUENCE [LARGE SCALE GENOMIC DNA]</scope>
    <source>
        <strain evidence="1 2">HMC1</strain>
    </source>
</reference>
<gene>
    <name evidence="1" type="ORF">F8566_00990</name>
</gene>
<comment type="caution">
    <text evidence="1">The sequence shown here is derived from an EMBL/GenBank/DDBJ whole genome shotgun (WGS) entry which is preliminary data.</text>
</comment>
<keyword evidence="2" id="KW-1185">Reference proteome</keyword>
<protein>
    <submittedName>
        <fullName evidence="1">Uncharacterized protein</fullName>
    </submittedName>
</protein>
<evidence type="ECO:0000313" key="2">
    <source>
        <dbReference type="Proteomes" id="UP000468735"/>
    </source>
</evidence>